<name>A0A9D9HSK8_9BACT</name>
<evidence type="ECO:0008006" key="4">
    <source>
        <dbReference type="Google" id="ProtNLM"/>
    </source>
</evidence>
<proteinExistence type="predicted"/>
<organism evidence="2 3">
    <name type="scientific">Candidatus Gallipaludibacter merdavium</name>
    <dbReference type="NCBI Taxonomy" id="2840839"/>
    <lineage>
        <taxon>Bacteria</taxon>
        <taxon>Pseudomonadati</taxon>
        <taxon>Bacteroidota</taxon>
        <taxon>Bacteroidia</taxon>
        <taxon>Bacteroidales</taxon>
        <taxon>Candidatus Gallipaludibacter</taxon>
    </lineage>
</organism>
<evidence type="ECO:0000313" key="3">
    <source>
        <dbReference type="Proteomes" id="UP000823641"/>
    </source>
</evidence>
<evidence type="ECO:0000256" key="1">
    <source>
        <dbReference type="SAM" id="SignalP"/>
    </source>
</evidence>
<protein>
    <recommendedName>
        <fullName evidence="4">T9SS C-terminal target domain-containing protein</fullName>
    </recommendedName>
</protein>
<gene>
    <name evidence="2" type="ORF">IAA73_03810</name>
</gene>
<evidence type="ECO:0000313" key="2">
    <source>
        <dbReference type="EMBL" id="MBO8459442.1"/>
    </source>
</evidence>
<reference evidence="2" key="2">
    <citation type="journal article" date="2021" name="PeerJ">
        <title>Extensive microbial diversity within the chicken gut microbiome revealed by metagenomics and culture.</title>
        <authorList>
            <person name="Gilroy R."/>
            <person name="Ravi A."/>
            <person name="Getino M."/>
            <person name="Pursley I."/>
            <person name="Horton D.L."/>
            <person name="Alikhan N.F."/>
            <person name="Baker D."/>
            <person name="Gharbi K."/>
            <person name="Hall N."/>
            <person name="Watson M."/>
            <person name="Adriaenssens E.M."/>
            <person name="Foster-Nyarko E."/>
            <person name="Jarju S."/>
            <person name="Secka A."/>
            <person name="Antonio M."/>
            <person name="Oren A."/>
            <person name="Chaudhuri R.R."/>
            <person name="La Ragione R."/>
            <person name="Hildebrand F."/>
            <person name="Pallen M.J."/>
        </authorList>
    </citation>
    <scope>NUCLEOTIDE SEQUENCE</scope>
    <source>
        <strain evidence="2">G3-3990</strain>
    </source>
</reference>
<feature type="chain" id="PRO_5039238380" description="T9SS C-terminal target domain-containing protein" evidence="1">
    <location>
        <begin position="21"/>
        <end position="1257"/>
    </location>
</feature>
<keyword evidence="1" id="KW-0732">Signal</keyword>
<dbReference type="EMBL" id="JADIMG010000036">
    <property type="protein sequence ID" value="MBO8459442.1"/>
    <property type="molecule type" value="Genomic_DNA"/>
</dbReference>
<dbReference type="Proteomes" id="UP000823641">
    <property type="component" value="Unassembled WGS sequence"/>
</dbReference>
<sequence length="1257" mass="141755">MYKYTFVLFAFLMGALALQAQSYQTSFTYEDAPDSLKNSVFSKDGKALFDTLYLGQGASWKEYFRIYHTYYEGYSQTETQKANATCSGTVPTIYYINPTNGNSVSWGTSLNCGRTPRYKNDHAYWGQYGEPGEWDNRFMYSNRWDGFLLDNLRTEEATRYYGYYQVKRIRTITITQRRYKQAQRKIGFFKWNYSFTTADWIIETPTEDLSVELSTTYQFRNKWGGATSAYPELPAWVPKAYPADPESYAKEQIANYSVWKCDPLDRNSMDPQTVFGYPDHRVWQVRTRTFVYEDYPYVWARLVTEADGSQHLDYIQDGVETTQGTPVTVTGANGDDFSNAYINDWTEGELNRVLNTSVYDTVAQVRHHIYLVTPKSLETGLYLPEEVESYYDTTFYDLDYSWSGDRYVSSKPGAAYHEYDTEYETTGKITNLNSKNITETLVNNVTRAAMMVYAKQDENTYRFDHSMETTTTRVGEVRDKKIYIAGEATALCTTKGDSLGWMQPVNTDIYLENVRLQAADPKLYLKVFDDEISMEEAAKGYHVTDYIKYSSAVFFLKENDARFHFKGKNYLGGQLAGKFTFRINVTGITFVGEEDVSHQVPKYSAPIEICDELSFSPAQPTPITCTLDDTWADGVITKGYLDLSSVLSKDYTFNPLTTPFYNGMRYAPPLYTGGNHGSFVINGGHINLWAANGYSADVQKGPKEFLTITVVVRDGHASNYLMCGYSSYRLPFNGNKFEITGLGSSVLYDAIKDIQASASVNGSGMGIPAGKLIINGGTVTTETDTMSFGYRYTEKVGNNTVNKTADNNPNGQPIFAPNVEINGGTFWNDIYTATNHTTDSAWNKAVTYKAVVNTPNQTLVRTECVLPAPNTDYSHWQEDSLKLNREGRYERVIVVNPFEDNQYVYGFTGVKSDAQSTGYFYLPSGNWKWSKNFFAKPSQPIESYGGYLPYNLTVEAGGIVNEASDTRLLGIPRYVRTFIDNEYVALCMPFKVVGISDAYGDMDAYVEKADNSSPDNSNAYFYMYHMRDENDEPRTTGINESFRRNYHTHAEGNYMEQGRTYLVKFPNTTGEPYWSTAPVTFRGEAMSTVKGSDAFALPERPNLDITFVMGGNATFADTTLSGNYYVVDKATFGDDDFHVKSNPTLAPCEGVLLGNQPTMDRFRTLGARPRPQENTPDDGTTTNSDIVEAEQGYLAVYAAEGAIHVLAEYDTEAYIYTVAGQYITTLTLQAHQPQSVSVPQGVYLVRSNEEVKKAVVD</sequence>
<comment type="caution">
    <text evidence="2">The sequence shown here is derived from an EMBL/GenBank/DDBJ whole genome shotgun (WGS) entry which is preliminary data.</text>
</comment>
<reference evidence="2" key="1">
    <citation type="submission" date="2020-10" db="EMBL/GenBank/DDBJ databases">
        <authorList>
            <person name="Gilroy R."/>
        </authorList>
    </citation>
    <scope>NUCLEOTIDE SEQUENCE</scope>
    <source>
        <strain evidence="2">G3-3990</strain>
    </source>
</reference>
<accession>A0A9D9HSK8</accession>
<dbReference type="AlphaFoldDB" id="A0A9D9HSK8"/>
<feature type="signal peptide" evidence="1">
    <location>
        <begin position="1"/>
        <end position="20"/>
    </location>
</feature>